<gene>
    <name evidence="2" type="ORF">MKP09_02600</name>
</gene>
<keyword evidence="3" id="KW-1185">Reference proteome</keyword>
<dbReference type="Proteomes" id="UP001202248">
    <property type="component" value="Unassembled WGS sequence"/>
</dbReference>
<dbReference type="InterPro" id="IPR036803">
    <property type="entry name" value="Porphobilinogen_deaminase_C_sf"/>
</dbReference>
<name>A0ABS9SEX5_9BACT</name>
<evidence type="ECO:0000313" key="2">
    <source>
        <dbReference type="EMBL" id="MCH5596890.1"/>
    </source>
</evidence>
<comment type="caution">
    <text evidence="2">The sequence shown here is derived from an EMBL/GenBank/DDBJ whole genome shotgun (WGS) entry which is preliminary data.</text>
</comment>
<dbReference type="Pfam" id="PF03900">
    <property type="entry name" value="Porphobil_deamC"/>
    <property type="match status" value="1"/>
</dbReference>
<dbReference type="RefSeq" id="WP_240826300.1">
    <property type="nucleotide sequence ID" value="NZ_JAKWBL010000001.1"/>
</dbReference>
<proteinExistence type="predicted"/>
<protein>
    <recommendedName>
        <fullName evidence="1">Porphobilinogen deaminase C-terminal domain-containing protein</fullName>
    </recommendedName>
</protein>
<dbReference type="SUPFAM" id="SSF54782">
    <property type="entry name" value="Porphobilinogen deaminase (hydroxymethylbilane synthase), C-terminal domain"/>
    <property type="match status" value="1"/>
</dbReference>
<dbReference type="InterPro" id="IPR022418">
    <property type="entry name" value="Porphobilinogen_deaminase_C"/>
</dbReference>
<dbReference type="Gene3D" id="3.30.160.40">
    <property type="entry name" value="Porphobilinogen deaminase, C-terminal domain"/>
    <property type="match status" value="1"/>
</dbReference>
<reference evidence="2 3" key="1">
    <citation type="submission" date="2022-02" db="EMBL/GenBank/DDBJ databases">
        <authorList>
            <person name="Min J."/>
        </authorList>
    </citation>
    <scope>NUCLEOTIDE SEQUENCE [LARGE SCALE GENOMIC DNA]</scope>
    <source>
        <strain evidence="2 3">GR10-1</strain>
    </source>
</reference>
<evidence type="ECO:0000313" key="3">
    <source>
        <dbReference type="Proteomes" id="UP001202248"/>
    </source>
</evidence>
<feature type="domain" description="Porphobilinogen deaminase C-terminal" evidence="1">
    <location>
        <begin position="1"/>
        <end position="61"/>
    </location>
</feature>
<accession>A0ABS9SEX5</accession>
<evidence type="ECO:0000259" key="1">
    <source>
        <dbReference type="Pfam" id="PF03900"/>
    </source>
</evidence>
<organism evidence="2 3">
    <name type="scientific">Niabella ginsengisoli</name>
    <dbReference type="NCBI Taxonomy" id="522298"/>
    <lineage>
        <taxon>Bacteria</taxon>
        <taxon>Pseudomonadati</taxon>
        <taxon>Bacteroidota</taxon>
        <taxon>Chitinophagia</taxon>
        <taxon>Chitinophagales</taxon>
        <taxon>Chitinophagaceae</taxon>
        <taxon>Niabella</taxon>
    </lineage>
</organism>
<sequence>MSALMGGCSTPISALAQVNGDEILFEGNVVSPDGKEKLEIKRSFTLNEVDDAGGIVAKELIGLGADKILNKLSNFKEKE</sequence>
<dbReference type="EMBL" id="JAKWBL010000001">
    <property type="protein sequence ID" value="MCH5596890.1"/>
    <property type="molecule type" value="Genomic_DNA"/>
</dbReference>